<keyword evidence="1" id="KW-0472">Membrane</keyword>
<accession>A0ABZ3JA74</accession>
<dbReference type="Proteomes" id="UP000216052">
    <property type="component" value="Chromosome"/>
</dbReference>
<dbReference type="EMBL" id="CP155571">
    <property type="protein sequence ID" value="XFO75319.1"/>
    <property type="molecule type" value="Genomic_DNA"/>
</dbReference>
<dbReference type="Pfam" id="PF11127">
    <property type="entry name" value="YgaP-like_TM"/>
    <property type="match status" value="1"/>
</dbReference>
<keyword evidence="1" id="KW-1133">Transmembrane helix</keyword>
<evidence type="ECO:0000256" key="1">
    <source>
        <dbReference type="SAM" id="Phobius"/>
    </source>
</evidence>
<feature type="transmembrane region" description="Helical" evidence="1">
    <location>
        <begin position="15"/>
        <end position="31"/>
    </location>
</feature>
<keyword evidence="4" id="KW-1185">Reference proteome</keyword>
<sequence>MHLDFEKNLGSTDKAIRVIIGVVLIGLYMTGTFRGGWGIAAVAFALAQFVEAYFSY</sequence>
<gene>
    <name evidence="3" type="ORF">SPACI_054370</name>
</gene>
<protein>
    <recommendedName>
        <fullName evidence="2">Inner membrane protein YgaP-like transmembrane domain-containing protein</fullName>
    </recommendedName>
</protein>
<keyword evidence="1" id="KW-0812">Transmembrane</keyword>
<name>A0ABZ3JA74_SPOA4</name>
<evidence type="ECO:0000313" key="4">
    <source>
        <dbReference type="Proteomes" id="UP000216052"/>
    </source>
</evidence>
<feature type="domain" description="Inner membrane protein YgaP-like transmembrane" evidence="2">
    <location>
        <begin position="6"/>
        <end position="53"/>
    </location>
</feature>
<evidence type="ECO:0000259" key="2">
    <source>
        <dbReference type="Pfam" id="PF11127"/>
    </source>
</evidence>
<evidence type="ECO:0000313" key="3">
    <source>
        <dbReference type="EMBL" id="XFO75319.1"/>
    </source>
</evidence>
<dbReference type="InterPro" id="IPR021309">
    <property type="entry name" value="YgaP-like_TM"/>
</dbReference>
<organism evidence="3 4">
    <name type="scientific">Sporomusa acidovorans (strain ATCC 49682 / DSM 3132 / Mol)</name>
    <dbReference type="NCBI Taxonomy" id="1123286"/>
    <lineage>
        <taxon>Bacteria</taxon>
        <taxon>Bacillati</taxon>
        <taxon>Bacillota</taxon>
        <taxon>Negativicutes</taxon>
        <taxon>Selenomonadales</taxon>
        <taxon>Sporomusaceae</taxon>
        <taxon>Sporomusa</taxon>
    </lineage>
</organism>
<reference evidence="3" key="1">
    <citation type="submission" date="2024-05" db="EMBL/GenBank/DDBJ databases">
        <title>Isolation and characterization of Sporomusa carbonis sp. nov., a carboxydotrophic hydrogenogen in the genus of Sporomusa isolated from a charcoal burning pile.</title>
        <authorList>
            <person name="Boeer T."/>
            <person name="Rosenbaum F."/>
            <person name="Eysell L."/>
            <person name="Mueller V."/>
            <person name="Daniel R."/>
            <person name="Poehlein A."/>
        </authorList>
    </citation>
    <scope>NUCLEOTIDE SEQUENCE [LARGE SCALE GENOMIC DNA]</scope>
    <source>
        <strain evidence="3">DSM 3132</strain>
    </source>
</reference>
<proteinExistence type="predicted"/>